<dbReference type="InterPro" id="IPR028973">
    <property type="entry name" value="PhnB-like"/>
</dbReference>
<keyword evidence="3" id="KW-1185">Reference proteome</keyword>
<evidence type="ECO:0000313" key="2">
    <source>
        <dbReference type="EMBL" id="TDU63162.1"/>
    </source>
</evidence>
<evidence type="ECO:0000313" key="3">
    <source>
        <dbReference type="Proteomes" id="UP000295662"/>
    </source>
</evidence>
<gene>
    <name evidence="2" type="ORF">EI77_04483</name>
</gene>
<comment type="caution">
    <text evidence="2">The sequence shown here is derived from an EMBL/GenBank/DDBJ whole genome shotgun (WGS) entry which is preliminary data.</text>
</comment>
<keyword evidence="2" id="KW-0830">Ubiquinone</keyword>
<sequence length="53" mass="6089">MTPTPKNIICLWFDKEAEDVARFYAATFPDNAVTVHFSFASRTLKALKELRLN</sequence>
<dbReference type="AlphaFoldDB" id="A0A4R7RK89"/>
<dbReference type="GO" id="GO:0008168">
    <property type="term" value="F:methyltransferase activity"/>
    <property type="evidence" value="ECO:0007669"/>
    <property type="project" value="UniProtKB-KW"/>
</dbReference>
<dbReference type="EMBL" id="SOCA01000015">
    <property type="protein sequence ID" value="TDU63162.1"/>
    <property type="molecule type" value="Genomic_DNA"/>
</dbReference>
<organism evidence="2 3">
    <name type="scientific">Prosthecobacter fusiformis</name>
    <dbReference type="NCBI Taxonomy" id="48464"/>
    <lineage>
        <taxon>Bacteria</taxon>
        <taxon>Pseudomonadati</taxon>
        <taxon>Verrucomicrobiota</taxon>
        <taxon>Verrucomicrobiia</taxon>
        <taxon>Verrucomicrobiales</taxon>
        <taxon>Verrucomicrobiaceae</taxon>
        <taxon>Prosthecobacter</taxon>
    </lineage>
</organism>
<dbReference type="Proteomes" id="UP000295662">
    <property type="component" value="Unassembled WGS sequence"/>
</dbReference>
<dbReference type="Gene3D" id="3.30.720.100">
    <property type="match status" value="1"/>
</dbReference>
<keyword evidence="2" id="KW-0489">Methyltransferase</keyword>
<keyword evidence="2" id="KW-0808">Transferase</keyword>
<dbReference type="Pfam" id="PF06983">
    <property type="entry name" value="3-dmu-9_3-mt"/>
    <property type="match status" value="1"/>
</dbReference>
<feature type="domain" description="PhnB-like" evidence="1">
    <location>
        <begin position="6"/>
        <end position="37"/>
    </location>
</feature>
<protein>
    <submittedName>
        <fullName evidence="2">3-demethylubiquinone-9 3-methyltransferase</fullName>
    </submittedName>
</protein>
<evidence type="ECO:0000259" key="1">
    <source>
        <dbReference type="Pfam" id="PF06983"/>
    </source>
</evidence>
<accession>A0A4R7RK89</accession>
<dbReference type="SUPFAM" id="SSF54593">
    <property type="entry name" value="Glyoxalase/Bleomycin resistance protein/Dihydroxybiphenyl dioxygenase"/>
    <property type="match status" value="1"/>
</dbReference>
<reference evidence="2 3" key="1">
    <citation type="submission" date="2019-03" db="EMBL/GenBank/DDBJ databases">
        <title>Genomic Encyclopedia of Archaeal and Bacterial Type Strains, Phase II (KMG-II): from individual species to whole genera.</title>
        <authorList>
            <person name="Goeker M."/>
        </authorList>
    </citation>
    <scope>NUCLEOTIDE SEQUENCE [LARGE SCALE GENOMIC DNA]</scope>
    <source>
        <strain evidence="2 3">ATCC 25309</strain>
    </source>
</reference>
<dbReference type="GO" id="GO:0032259">
    <property type="term" value="P:methylation"/>
    <property type="evidence" value="ECO:0007669"/>
    <property type="project" value="UniProtKB-KW"/>
</dbReference>
<dbReference type="InterPro" id="IPR029068">
    <property type="entry name" value="Glyas_Bleomycin-R_OHBP_Dase"/>
</dbReference>
<proteinExistence type="predicted"/>
<name>A0A4R7RK89_9BACT</name>